<dbReference type="CDD" id="cd10918">
    <property type="entry name" value="CE4_NodB_like_5s_6s"/>
    <property type="match status" value="1"/>
</dbReference>
<organism evidence="4 5">
    <name type="scientific">Velamenicoccus archaeovorus</name>
    <dbReference type="NCBI Taxonomy" id="1930593"/>
    <lineage>
        <taxon>Bacteria</taxon>
        <taxon>Pseudomonadati</taxon>
        <taxon>Candidatus Omnitrophota</taxon>
        <taxon>Candidatus Velamenicoccus</taxon>
    </lineage>
</organism>
<dbReference type="AlphaFoldDB" id="A0A410P2G5"/>
<name>A0A410P2G5_VELA1</name>
<evidence type="ECO:0000313" key="4">
    <source>
        <dbReference type="EMBL" id="QAT16310.1"/>
    </source>
</evidence>
<reference evidence="4 5" key="1">
    <citation type="submission" date="2017-01" db="EMBL/GenBank/DDBJ databases">
        <title>First insights into the biology of 'candidatus Vampirococcus archaeovorus'.</title>
        <authorList>
            <person name="Kizina J."/>
            <person name="Jordan S."/>
            <person name="Stueber K."/>
            <person name="Reinhardt R."/>
            <person name="Harder J."/>
        </authorList>
    </citation>
    <scope>NUCLEOTIDE SEQUENCE [LARGE SCALE GENOMIC DNA]</scope>
    <source>
        <strain evidence="4 5">LiM</strain>
    </source>
</reference>
<dbReference type="InterPro" id="IPR002509">
    <property type="entry name" value="NODB_dom"/>
</dbReference>
<keyword evidence="5" id="KW-1185">Reference proteome</keyword>
<dbReference type="InterPro" id="IPR051398">
    <property type="entry name" value="Polysacch_Deacetylase"/>
</dbReference>
<dbReference type="EMBL" id="CP019384">
    <property type="protein sequence ID" value="QAT16310.1"/>
    <property type="molecule type" value="Genomic_DNA"/>
</dbReference>
<dbReference type="Pfam" id="PF01522">
    <property type="entry name" value="Polysacc_deac_1"/>
    <property type="match status" value="1"/>
</dbReference>
<evidence type="ECO:0000256" key="1">
    <source>
        <dbReference type="ARBA" id="ARBA00004613"/>
    </source>
</evidence>
<dbReference type="GO" id="GO:0005576">
    <property type="term" value="C:extracellular region"/>
    <property type="evidence" value="ECO:0007669"/>
    <property type="project" value="UniProtKB-SubCell"/>
</dbReference>
<dbReference type="Proteomes" id="UP000287243">
    <property type="component" value="Chromosome"/>
</dbReference>
<accession>A0A410P2G5</accession>
<evidence type="ECO:0000259" key="3">
    <source>
        <dbReference type="PROSITE" id="PS51677"/>
    </source>
</evidence>
<dbReference type="PROSITE" id="PS51677">
    <property type="entry name" value="NODB"/>
    <property type="match status" value="1"/>
</dbReference>
<sequence>MNKIPILLYHDCCPSPDAASSGLNVLQDDFRRQMEYLHHNGYACVSLARLLAEREYVRGEKKADGRPLKPEEVTGDTRKKVVLTFDDGDKSHFDFVFPILKEAGFSATFFIVVNEIGKPGRMDWTMIYELVKGGMDIGSHGMSHAFLTGQSNYAVLNELILSKQVLEKYTRKRVDFLAIPDGFYNKQVLTIARDVGFRAVCTLDTGYNDFLDEHMFLLRRFPVRKGYGLNIFKSIVGGFPSLRVQAMERTRSSLRRALGYQVYDRFRRAAFLAGGTRGTR</sequence>
<dbReference type="PANTHER" id="PTHR34216">
    <property type="match status" value="1"/>
</dbReference>
<evidence type="ECO:0000313" key="5">
    <source>
        <dbReference type="Proteomes" id="UP000287243"/>
    </source>
</evidence>
<dbReference type="OrthoDB" id="9776235at2"/>
<dbReference type="SUPFAM" id="SSF88713">
    <property type="entry name" value="Glycoside hydrolase/deacetylase"/>
    <property type="match status" value="1"/>
</dbReference>
<dbReference type="GO" id="GO:0016810">
    <property type="term" value="F:hydrolase activity, acting on carbon-nitrogen (but not peptide) bonds"/>
    <property type="evidence" value="ECO:0007669"/>
    <property type="project" value="InterPro"/>
</dbReference>
<dbReference type="RefSeq" id="WP_128698944.1">
    <property type="nucleotide sequence ID" value="NZ_CP019384.1"/>
</dbReference>
<dbReference type="PANTHER" id="PTHR34216:SF3">
    <property type="entry name" value="POLY-BETA-1,6-N-ACETYL-D-GLUCOSAMINE N-DEACETYLASE"/>
    <property type="match status" value="1"/>
</dbReference>
<dbReference type="KEGG" id="vai:BU251_00415"/>
<protein>
    <submittedName>
        <fullName evidence="4">Polysaccharide deacetylase</fullName>
    </submittedName>
</protein>
<proteinExistence type="predicted"/>
<dbReference type="GO" id="GO:0005975">
    <property type="term" value="P:carbohydrate metabolic process"/>
    <property type="evidence" value="ECO:0007669"/>
    <property type="project" value="InterPro"/>
</dbReference>
<dbReference type="Gene3D" id="3.20.20.370">
    <property type="entry name" value="Glycoside hydrolase/deacetylase"/>
    <property type="match status" value="1"/>
</dbReference>
<gene>
    <name evidence="4" type="ORF">BU251_00415</name>
</gene>
<keyword evidence="2" id="KW-0732">Signal</keyword>
<feature type="domain" description="NodB homology" evidence="3">
    <location>
        <begin position="79"/>
        <end position="280"/>
    </location>
</feature>
<dbReference type="InterPro" id="IPR011330">
    <property type="entry name" value="Glyco_hydro/deAcase_b/a-brl"/>
</dbReference>
<evidence type="ECO:0000256" key="2">
    <source>
        <dbReference type="ARBA" id="ARBA00022729"/>
    </source>
</evidence>
<comment type="subcellular location">
    <subcellularLocation>
        <location evidence="1">Secreted</location>
    </subcellularLocation>
</comment>